<reference evidence="3 4" key="1">
    <citation type="submission" date="2023-12" db="EMBL/GenBank/DDBJ databases">
        <title>A high-quality genome assembly for Dillenia turbinata (Dilleniales).</title>
        <authorList>
            <person name="Chanderbali A."/>
        </authorList>
    </citation>
    <scope>NUCLEOTIDE SEQUENCE [LARGE SCALE GENOMIC DNA]</scope>
    <source>
        <strain evidence="3">LSX21</strain>
        <tissue evidence="3">Leaf</tissue>
    </source>
</reference>
<evidence type="ECO:0000313" key="3">
    <source>
        <dbReference type="EMBL" id="KAK6931900.1"/>
    </source>
</evidence>
<dbReference type="Pfam" id="PF05678">
    <property type="entry name" value="VQ"/>
    <property type="match status" value="1"/>
</dbReference>
<accession>A0AAN8VCP4</accession>
<feature type="compositionally biased region" description="Polar residues" evidence="1">
    <location>
        <begin position="35"/>
        <end position="45"/>
    </location>
</feature>
<proteinExistence type="predicted"/>
<protein>
    <submittedName>
        <fullName evidence="3">VQ protein</fullName>
    </submittedName>
</protein>
<dbReference type="InterPro" id="IPR008889">
    <property type="entry name" value="VQ"/>
</dbReference>
<comment type="caution">
    <text evidence="3">The sequence shown here is derived from an EMBL/GenBank/DDBJ whole genome shotgun (WGS) entry which is preliminary data.</text>
</comment>
<evidence type="ECO:0000256" key="1">
    <source>
        <dbReference type="SAM" id="MobiDB-lite"/>
    </source>
</evidence>
<evidence type="ECO:0000259" key="2">
    <source>
        <dbReference type="Pfam" id="PF05678"/>
    </source>
</evidence>
<feature type="region of interest" description="Disordered" evidence="1">
    <location>
        <begin position="34"/>
        <end position="63"/>
    </location>
</feature>
<dbReference type="PANTHER" id="PTHR33179">
    <property type="entry name" value="VQ MOTIF-CONTAINING PROTEIN"/>
    <property type="match status" value="1"/>
</dbReference>
<dbReference type="PANTHER" id="PTHR33179:SF29">
    <property type="entry name" value="OS06G0666400 PROTEIN"/>
    <property type="match status" value="1"/>
</dbReference>
<dbReference type="Proteomes" id="UP001370490">
    <property type="component" value="Unassembled WGS sequence"/>
</dbReference>
<organism evidence="3 4">
    <name type="scientific">Dillenia turbinata</name>
    <dbReference type="NCBI Taxonomy" id="194707"/>
    <lineage>
        <taxon>Eukaryota</taxon>
        <taxon>Viridiplantae</taxon>
        <taxon>Streptophyta</taxon>
        <taxon>Embryophyta</taxon>
        <taxon>Tracheophyta</taxon>
        <taxon>Spermatophyta</taxon>
        <taxon>Magnoliopsida</taxon>
        <taxon>eudicotyledons</taxon>
        <taxon>Gunneridae</taxon>
        <taxon>Pentapetalae</taxon>
        <taxon>Dilleniales</taxon>
        <taxon>Dilleniaceae</taxon>
        <taxon>Dillenia</taxon>
    </lineage>
</organism>
<gene>
    <name evidence="3" type="ORF">RJ641_001524</name>
</gene>
<name>A0AAN8VCP4_9MAGN</name>
<keyword evidence="4" id="KW-1185">Reference proteome</keyword>
<dbReference type="InterPro" id="IPR039609">
    <property type="entry name" value="VQ_15/22"/>
</dbReference>
<feature type="compositionally biased region" description="Basic residues" evidence="1">
    <location>
        <begin position="48"/>
        <end position="58"/>
    </location>
</feature>
<evidence type="ECO:0000313" key="4">
    <source>
        <dbReference type="Proteomes" id="UP001370490"/>
    </source>
</evidence>
<dbReference type="AlphaFoldDB" id="A0AAN8VCP4"/>
<dbReference type="EMBL" id="JBAMMX010000010">
    <property type="protein sequence ID" value="KAK6931900.1"/>
    <property type="molecule type" value="Genomic_DNA"/>
</dbReference>
<sequence length="209" mass="23332">MVAYGGVSILNTTTLSNSLTSSNQAIKNPAMTIKEQANSNPNKSCITKPRRKRYRASKKTPTTVLNANPSNFRSLVQQFTGSPNVDLPSSGYLKGPLRVISFGGEEFYDHNNKMANDSMMSPFGCPNNFQYQNQAVHLQQKQQQVQENLYHPLEVEDKCLYTKANIASDVFVDQRPPNVGYISDHLGFVMDDSIFLDELLSHSSSSYII</sequence>
<feature type="domain" description="VQ" evidence="2">
    <location>
        <begin position="61"/>
        <end position="83"/>
    </location>
</feature>